<dbReference type="SUPFAM" id="SSF53448">
    <property type="entry name" value="Nucleotide-diphospho-sugar transferases"/>
    <property type="match status" value="1"/>
</dbReference>
<comment type="caution">
    <text evidence="2">The sequence shown here is derived from an EMBL/GenBank/DDBJ whole genome shotgun (WGS) entry which is preliminary data.</text>
</comment>
<dbReference type="PANTHER" id="PTHR22916">
    <property type="entry name" value="GLYCOSYLTRANSFERASE"/>
    <property type="match status" value="1"/>
</dbReference>
<reference evidence="3" key="1">
    <citation type="submission" date="2017-09" db="EMBL/GenBank/DDBJ databases">
        <title>Depth-based differentiation of microbial function through sediment-hosted aquifers and enrichment of novel symbionts in the deep terrestrial subsurface.</title>
        <authorList>
            <person name="Probst A.J."/>
            <person name="Ladd B."/>
            <person name="Jarett J.K."/>
            <person name="Geller-Mcgrath D.E."/>
            <person name="Sieber C.M.K."/>
            <person name="Emerson J.B."/>
            <person name="Anantharaman K."/>
            <person name="Thomas B.C."/>
            <person name="Malmstrom R."/>
            <person name="Stieglmeier M."/>
            <person name="Klingl A."/>
            <person name="Woyke T."/>
            <person name="Ryan C.M."/>
            <person name="Banfield J.F."/>
        </authorList>
    </citation>
    <scope>NUCLEOTIDE SEQUENCE [LARGE SCALE GENOMIC DNA]</scope>
</reference>
<dbReference type="GO" id="GO:0016758">
    <property type="term" value="F:hexosyltransferase activity"/>
    <property type="evidence" value="ECO:0007669"/>
    <property type="project" value="UniProtKB-ARBA"/>
</dbReference>
<feature type="domain" description="Glycosyltransferase 2-like" evidence="1">
    <location>
        <begin position="7"/>
        <end position="167"/>
    </location>
</feature>
<evidence type="ECO:0000313" key="3">
    <source>
        <dbReference type="Proteomes" id="UP000229213"/>
    </source>
</evidence>
<name>A0A2M7YFU5_9BACT</name>
<gene>
    <name evidence="2" type="ORF">CO162_04180</name>
</gene>
<dbReference type="AlphaFoldDB" id="A0A2M7YFU5"/>
<dbReference type="EMBL" id="PFWI01000144">
    <property type="protein sequence ID" value="PJA61843.1"/>
    <property type="molecule type" value="Genomic_DNA"/>
</dbReference>
<dbReference type="Gene3D" id="3.90.550.10">
    <property type="entry name" value="Spore Coat Polysaccharide Biosynthesis Protein SpsA, Chain A"/>
    <property type="match status" value="1"/>
</dbReference>
<dbReference type="Pfam" id="PF00535">
    <property type="entry name" value="Glycos_transf_2"/>
    <property type="match status" value="1"/>
</dbReference>
<evidence type="ECO:0000313" key="2">
    <source>
        <dbReference type="EMBL" id="PJA61843.1"/>
    </source>
</evidence>
<feature type="non-terminal residue" evidence="2">
    <location>
        <position position="173"/>
    </location>
</feature>
<accession>A0A2M7YFU5</accession>
<dbReference type="InterPro" id="IPR029044">
    <property type="entry name" value="Nucleotide-diphossugar_trans"/>
</dbReference>
<dbReference type="PANTHER" id="PTHR22916:SF3">
    <property type="entry name" value="UDP-GLCNAC:BETAGAL BETA-1,3-N-ACETYLGLUCOSAMINYLTRANSFERASE-LIKE PROTEIN 1"/>
    <property type="match status" value="1"/>
</dbReference>
<proteinExistence type="predicted"/>
<dbReference type="InterPro" id="IPR001173">
    <property type="entry name" value="Glyco_trans_2-like"/>
</dbReference>
<dbReference type="Proteomes" id="UP000229213">
    <property type="component" value="Unassembled WGS sequence"/>
</dbReference>
<sequence>MNLPLVSVIIPLYNSAKYIKETIESALNQKYSEIEVIIIDDGSTDRSAEIVKGLNDRRIIYIYQQNKGVSSARNKGILASRGKYIALLDHDDLWLPEKLEKQIPILDGNPEIGLVYSDSYKINPEGGILGKLFEEVKPCRGNVFPELFLGNFIPCLTAVVRKTVLDKVGVFNH</sequence>
<protein>
    <submittedName>
        <fullName evidence="2">Glycosyl transferase family A</fullName>
    </submittedName>
</protein>
<evidence type="ECO:0000259" key="1">
    <source>
        <dbReference type="Pfam" id="PF00535"/>
    </source>
</evidence>
<keyword evidence="2" id="KW-0808">Transferase</keyword>
<organism evidence="2 3">
    <name type="scientific">bacterium (Candidatus Ratteibacteria) CG_4_9_14_3_um_filter_41_21</name>
    <dbReference type="NCBI Taxonomy" id="2014289"/>
    <lineage>
        <taxon>Bacteria</taxon>
        <taxon>Candidatus Ratteibacteria</taxon>
    </lineage>
</organism>